<reference evidence="2" key="1">
    <citation type="submission" date="2014-09" db="EMBL/GenBank/DDBJ databases">
        <authorList>
            <person name="Magalhaes I.L.F."/>
            <person name="Oliveira U."/>
            <person name="Santos F.R."/>
            <person name="Vidigal T.H.D.A."/>
            <person name="Brescovit A.D."/>
            <person name="Santos A.J."/>
        </authorList>
    </citation>
    <scope>NUCLEOTIDE SEQUENCE</scope>
    <source>
        <tissue evidence="2">Shoot tissue taken approximately 20 cm above the soil surface</tissue>
    </source>
</reference>
<name>A0A0A8YE02_ARUDO</name>
<evidence type="ECO:0000256" key="1">
    <source>
        <dbReference type="SAM" id="MobiDB-lite"/>
    </source>
</evidence>
<dbReference type="EMBL" id="GBRH01276533">
    <property type="protein sequence ID" value="JAD21362.1"/>
    <property type="molecule type" value="Transcribed_RNA"/>
</dbReference>
<organism evidence="2">
    <name type="scientific">Arundo donax</name>
    <name type="common">Giant reed</name>
    <name type="synonym">Donax arundinaceus</name>
    <dbReference type="NCBI Taxonomy" id="35708"/>
    <lineage>
        <taxon>Eukaryota</taxon>
        <taxon>Viridiplantae</taxon>
        <taxon>Streptophyta</taxon>
        <taxon>Embryophyta</taxon>
        <taxon>Tracheophyta</taxon>
        <taxon>Spermatophyta</taxon>
        <taxon>Magnoliopsida</taxon>
        <taxon>Liliopsida</taxon>
        <taxon>Poales</taxon>
        <taxon>Poaceae</taxon>
        <taxon>PACMAD clade</taxon>
        <taxon>Arundinoideae</taxon>
        <taxon>Arundineae</taxon>
        <taxon>Arundo</taxon>
    </lineage>
</organism>
<reference evidence="2" key="2">
    <citation type="journal article" date="2015" name="Data Brief">
        <title>Shoot transcriptome of the giant reed, Arundo donax.</title>
        <authorList>
            <person name="Barrero R.A."/>
            <person name="Guerrero F.D."/>
            <person name="Moolhuijzen P."/>
            <person name="Goolsby J.A."/>
            <person name="Tidwell J."/>
            <person name="Bellgard S.E."/>
            <person name="Bellgard M.I."/>
        </authorList>
    </citation>
    <scope>NUCLEOTIDE SEQUENCE</scope>
    <source>
        <tissue evidence="2">Shoot tissue taken approximately 20 cm above the soil surface</tissue>
    </source>
</reference>
<feature type="compositionally biased region" description="Polar residues" evidence="1">
    <location>
        <begin position="61"/>
        <end position="72"/>
    </location>
</feature>
<sequence>MGGSGNQDTVVQTSSLIVWRDDEDNSDPGEFSLVKTKKPSRKKSINKSPSGGLRSRPLRSGSKTTQTLNSQRPVREVRSKYNFRYK</sequence>
<feature type="compositionally biased region" description="Polar residues" evidence="1">
    <location>
        <begin position="1"/>
        <end position="16"/>
    </location>
</feature>
<feature type="region of interest" description="Disordered" evidence="1">
    <location>
        <begin position="1"/>
        <end position="86"/>
    </location>
</feature>
<feature type="compositionally biased region" description="Basic residues" evidence="1">
    <location>
        <begin position="35"/>
        <end position="45"/>
    </location>
</feature>
<accession>A0A0A8YE02</accession>
<proteinExistence type="predicted"/>
<dbReference type="AlphaFoldDB" id="A0A0A8YE02"/>
<evidence type="ECO:0000313" key="2">
    <source>
        <dbReference type="EMBL" id="JAD21362.1"/>
    </source>
</evidence>
<protein>
    <submittedName>
        <fullName evidence="2">Uncharacterized protein</fullName>
    </submittedName>
</protein>